<evidence type="ECO:0000256" key="4">
    <source>
        <dbReference type="ARBA" id="ARBA00012723"/>
    </source>
</evidence>
<keyword evidence="5 11" id="KW-0732">Signal</keyword>
<dbReference type="GO" id="GO:0003756">
    <property type="term" value="F:protein disulfide isomerase activity"/>
    <property type="evidence" value="ECO:0007669"/>
    <property type="project" value="UniProtKB-EC"/>
</dbReference>
<organism evidence="13 14">
    <name type="scientific">Asbolus verrucosus</name>
    <name type="common">Desert ironclad beetle</name>
    <dbReference type="NCBI Taxonomy" id="1661398"/>
    <lineage>
        <taxon>Eukaryota</taxon>
        <taxon>Metazoa</taxon>
        <taxon>Ecdysozoa</taxon>
        <taxon>Arthropoda</taxon>
        <taxon>Hexapoda</taxon>
        <taxon>Insecta</taxon>
        <taxon>Pterygota</taxon>
        <taxon>Neoptera</taxon>
        <taxon>Endopterygota</taxon>
        <taxon>Coleoptera</taxon>
        <taxon>Polyphaga</taxon>
        <taxon>Cucujiformia</taxon>
        <taxon>Tenebrionidae</taxon>
        <taxon>Pimeliinae</taxon>
        <taxon>Asbolus</taxon>
    </lineage>
</organism>
<dbReference type="FunFam" id="3.40.30.10:FF:000303">
    <property type="entry name" value="Protein disulfide-isomerase"/>
    <property type="match status" value="1"/>
</dbReference>
<dbReference type="Gene3D" id="3.40.30.10">
    <property type="entry name" value="Glutaredoxin"/>
    <property type="match status" value="4"/>
</dbReference>
<dbReference type="SUPFAM" id="SSF52833">
    <property type="entry name" value="Thioredoxin-like"/>
    <property type="match status" value="3"/>
</dbReference>
<sequence length="498" mass="58133">MAPFKLHLFQIFVLWISYQICSSNVVELTDKNFHKQTTIHEYILIMFYANWSEYYKRVEPEFNRAGEQIEAEKPKIALGKMDCGDTGKNICSKNKVDSFPTLKLYHNGKFLKDYRESRVAWSIVKFMRAQIYPASEELTSIDAFKKFLSKQYDAVLVGFFEAESRLKRAFLRLAEEMKETMVFAHSKCDNLLKKQGVFDGIVLFRPIRFHNFYERERMLYTGKPVVGEIKTFIINHYHGLVGHRTPFNLFDFTSPLVITYYSVDYNNKLKEPNYWRTRILKVAHKYRTRFNFVVCSKNDFEREMEDFGVDQRRGHGPIVVAKTLDAKKYVMKDDFSAEALDEFVRNILERKLVPYVKSKPIPRNNDGAVTIAVAHNFDQVVVNNNMDTLIQFYAPWCGHSQKFSAVYKELGAKLRSEDVAVVKMDATENDVPPEFPVSAYPTVYWLPKDDKTHPILYIGRRDIDELIRFVAKEASEELRGYDRKGNQKAAKKSAKTEL</sequence>
<keyword evidence="9" id="KW-0676">Redox-active center</keyword>
<dbReference type="Proteomes" id="UP000292052">
    <property type="component" value="Unassembled WGS sequence"/>
</dbReference>
<dbReference type="NCBIfam" id="TIGR01130">
    <property type="entry name" value="ER_PDI_fam"/>
    <property type="match status" value="1"/>
</dbReference>
<keyword evidence="7" id="KW-0256">Endoplasmic reticulum</keyword>
<comment type="catalytic activity">
    <reaction evidence="1">
        <text>Catalyzes the rearrangement of -S-S- bonds in proteins.</text>
        <dbReference type="EC" id="5.3.4.1"/>
    </reaction>
</comment>
<protein>
    <recommendedName>
        <fullName evidence="4">protein disulfide-isomerase</fullName>
        <ecNumber evidence="4">5.3.4.1</ecNumber>
    </recommendedName>
</protein>
<feature type="region of interest" description="Disordered" evidence="10">
    <location>
        <begin position="479"/>
        <end position="498"/>
    </location>
</feature>
<keyword evidence="8" id="KW-0413">Isomerase</keyword>
<proteinExistence type="inferred from homology"/>
<feature type="chain" id="PRO_5019821370" description="protein disulfide-isomerase" evidence="11">
    <location>
        <begin position="24"/>
        <end position="498"/>
    </location>
</feature>
<dbReference type="Pfam" id="PF13848">
    <property type="entry name" value="Thioredoxin_6"/>
    <property type="match status" value="1"/>
</dbReference>
<dbReference type="PANTHER" id="PTHR18929">
    <property type="entry name" value="PROTEIN DISULFIDE ISOMERASE"/>
    <property type="match status" value="1"/>
</dbReference>
<dbReference type="STRING" id="1661398.A0A482V1T6"/>
<evidence type="ECO:0000256" key="3">
    <source>
        <dbReference type="ARBA" id="ARBA00006347"/>
    </source>
</evidence>
<feature type="signal peptide" evidence="11">
    <location>
        <begin position="1"/>
        <end position="23"/>
    </location>
</feature>
<dbReference type="EMBL" id="QDEB01131779">
    <property type="protein sequence ID" value="RZB39046.1"/>
    <property type="molecule type" value="Genomic_DNA"/>
</dbReference>
<dbReference type="GO" id="GO:0005788">
    <property type="term" value="C:endoplasmic reticulum lumen"/>
    <property type="evidence" value="ECO:0007669"/>
    <property type="project" value="UniProtKB-SubCell"/>
</dbReference>
<dbReference type="GO" id="GO:0006457">
    <property type="term" value="P:protein folding"/>
    <property type="evidence" value="ECO:0007669"/>
    <property type="project" value="TreeGrafter"/>
</dbReference>
<evidence type="ECO:0000256" key="1">
    <source>
        <dbReference type="ARBA" id="ARBA00001182"/>
    </source>
</evidence>
<reference evidence="13 14" key="1">
    <citation type="submission" date="2017-03" db="EMBL/GenBank/DDBJ databases">
        <title>Genome of the blue death feigning beetle - Asbolus verrucosus.</title>
        <authorList>
            <person name="Rider S.D."/>
        </authorList>
    </citation>
    <scope>NUCLEOTIDE SEQUENCE [LARGE SCALE GENOMIC DNA]</scope>
    <source>
        <strain evidence="13">Butters</strain>
        <tissue evidence="13">Head and leg muscle</tissue>
    </source>
</reference>
<comment type="similarity">
    <text evidence="3">Belongs to the protein disulfide isomerase family.</text>
</comment>
<evidence type="ECO:0000313" key="13">
    <source>
        <dbReference type="EMBL" id="RZB39046.1"/>
    </source>
</evidence>
<evidence type="ECO:0000256" key="9">
    <source>
        <dbReference type="ARBA" id="ARBA00023284"/>
    </source>
</evidence>
<accession>A0A482V1T6</accession>
<keyword evidence="6" id="KW-0677">Repeat</keyword>
<dbReference type="PROSITE" id="PS51352">
    <property type="entry name" value="THIOREDOXIN_2"/>
    <property type="match status" value="1"/>
</dbReference>
<evidence type="ECO:0000259" key="12">
    <source>
        <dbReference type="PROSITE" id="PS51352"/>
    </source>
</evidence>
<evidence type="ECO:0000256" key="6">
    <source>
        <dbReference type="ARBA" id="ARBA00022737"/>
    </source>
</evidence>
<name>A0A482V1T6_ASBVE</name>
<evidence type="ECO:0000256" key="8">
    <source>
        <dbReference type="ARBA" id="ARBA00023235"/>
    </source>
</evidence>
<dbReference type="CDD" id="cd02995">
    <property type="entry name" value="PDI_a_PDI_a'_C"/>
    <property type="match status" value="1"/>
</dbReference>
<dbReference type="PANTHER" id="PTHR18929:SF132">
    <property type="entry name" value="PROTEIN DISULFIDE-ISOMERASE A3"/>
    <property type="match status" value="1"/>
</dbReference>
<comment type="caution">
    <text evidence="13">The sequence shown here is derived from an EMBL/GenBank/DDBJ whole genome shotgun (WGS) entry which is preliminary data.</text>
</comment>
<evidence type="ECO:0000313" key="14">
    <source>
        <dbReference type="Proteomes" id="UP000292052"/>
    </source>
</evidence>
<comment type="subcellular location">
    <subcellularLocation>
        <location evidence="2">Endoplasmic reticulum lumen</location>
    </subcellularLocation>
</comment>
<feature type="domain" description="Thioredoxin" evidence="12">
    <location>
        <begin position="347"/>
        <end position="475"/>
    </location>
</feature>
<feature type="compositionally biased region" description="Basic residues" evidence="10">
    <location>
        <begin position="489"/>
        <end position="498"/>
    </location>
</feature>
<keyword evidence="14" id="KW-1185">Reference proteome</keyword>
<evidence type="ECO:0000256" key="5">
    <source>
        <dbReference type="ARBA" id="ARBA00022729"/>
    </source>
</evidence>
<evidence type="ECO:0000256" key="2">
    <source>
        <dbReference type="ARBA" id="ARBA00004319"/>
    </source>
</evidence>
<dbReference type="CDD" id="cd02961">
    <property type="entry name" value="PDI_a_family"/>
    <property type="match status" value="1"/>
</dbReference>
<dbReference type="AlphaFoldDB" id="A0A482V1T6"/>
<dbReference type="InterPro" id="IPR005792">
    <property type="entry name" value="Prot_disulphide_isomerase"/>
</dbReference>
<evidence type="ECO:0000256" key="11">
    <source>
        <dbReference type="SAM" id="SignalP"/>
    </source>
</evidence>
<dbReference type="InterPro" id="IPR013766">
    <property type="entry name" value="Thioredoxin_domain"/>
</dbReference>
<evidence type="ECO:0000256" key="10">
    <source>
        <dbReference type="SAM" id="MobiDB-lite"/>
    </source>
</evidence>
<evidence type="ECO:0000256" key="7">
    <source>
        <dbReference type="ARBA" id="ARBA00022824"/>
    </source>
</evidence>
<dbReference type="EC" id="5.3.4.1" evidence="4"/>
<dbReference type="InterPro" id="IPR036249">
    <property type="entry name" value="Thioredoxin-like_sf"/>
</dbReference>
<dbReference type="GO" id="GO:0034976">
    <property type="term" value="P:response to endoplasmic reticulum stress"/>
    <property type="evidence" value="ECO:0007669"/>
    <property type="project" value="TreeGrafter"/>
</dbReference>
<dbReference type="FunFam" id="3.40.30.10:FF:000077">
    <property type="entry name" value="Protein disulfide-isomerase"/>
    <property type="match status" value="1"/>
</dbReference>
<dbReference type="OrthoDB" id="427280at2759"/>
<gene>
    <name evidence="13" type="ORF">BDFB_012778</name>
</gene>
<dbReference type="Pfam" id="PF00085">
    <property type="entry name" value="Thioredoxin"/>
    <property type="match status" value="2"/>
</dbReference>